<protein>
    <recommendedName>
        <fullName evidence="4">FtsK domain-containing protein</fullName>
    </recommendedName>
</protein>
<feature type="domain" description="FtsK" evidence="4">
    <location>
        <begin position="132"/>
        <end position="321"/>
    </location>
</feature>
<name>A0ABX4H0A5_9BACI</name>
<keyword evidence="1 3" id="KW-0547">Nucleotide-binding</keyword>
<evidence type="ECO:0000256" key="3">
    <source>
        <dbReference type="PROSITE-ProRule" id="PRU00289"/>
    </source>
</evidence>
<comment type="caution">
    <text evidence="5">The sequence shown here is derived from an EMBL/GenBank/DDBJ whole genome shotgun (WGS) entry which is preliminary data.</text>
</comment>
<dbReference type="Proteomes" id="UP000216852">
    <property type="component" value="Unassembled WGS sequence"/>
</dbReference>
<evidence type="ECO:0000256" key="1">
    <source>
        <dbReference type="ARBA" id="ARBA00022741"/>
    </source>
</evidence>
<dbReference type="EMBL" id="NPBJ01000013">
    <property type="protein sequence ID" value="PAE00533.1"/>
    <property type="molecule type" value="Genomic_DNA"/>
</dbReference>
<dbReference type="Pfam" id="PF01580">
    <property type="entry name" value="FtsK_SpoIIIE"/>
    <property type="match status" value="1"/>
</dbReference>
<dbReference type="Gene3D" id="3.40.50.300">
    <property type="entry name" value="P-loop containing nucleotide triphosphate hydrolases"/>
    <property type="match status" value="1"/>
</dbReference>
<dbReference type="PANTHER" id="PTHR22683">
    <property type="entry name" value="SPORULATION PROTEIN RELATED"/>
    <property type="match status" value="1"/>
</dbReference>
<accession>A0ABX4H0A5</accession>
<evidence type="ECO:0000256" key="2">
    <source>
        <dbReference type="ARBA" id="ARBA00022840"/>
    </source>
</evidence>
<reference evidence="5 6" key="1">
    <citation type="submission" date="2017-07" db="EMBL/GenBank/DDBJ databases">
        <title>Isolation and whole genome analysis of endospore-forming bacteria from heroin.</title>
        <authorList>
            <person name="Kalinowski J."/>
            <person name="Ahrens B."/>
            <person name="Al-Dilaimi A."/>
            <person name="Winkler A."/>
            <person name="Wibberg D."/>
            <person name="Schleenbecker U."/>
            <person name="Ruckert C."/>
            <person name="Wolfel R."/>
            <person name="Grass G."/>
        </authorList>
    </citation>
    <scope>NUCLEOTIDE SEQUENCE [LARGE SCALE GENOMIC DNA]</scope>
    <source>
        <strain evidence="5 6">7517-1</strain>
    </source>
</reference>
<evidence type="ECO:0000259" key="4">
    <source>
        <dbReference type="PROSITE" id="PS50901"/>
    </source>
</evidence>
<dbReference type="InterPro" id="IPR050206">
    <property type="entry name" value="FtsK/SpoIIIE/SftA"/>
</dbReference>
<proteinExistence type="predicted"/>
<dbReference type="SUPFAM" id="SSF52540">
    <property type="entry name" value="P-loop containing nucleoside triphosphate hydrolases"/>
    <property type="match status" value="1"/>
</dbReference>
<sequence>MIAELGAAMLATSAIQAAYYLPMARRRKLNVIFRRNNFVRHVGKSVFLPAYRGKEKTDRFEEYRYTIPLGLTVTEKLASSIEQAFAETTLVSRSDGQLVVRFYRTTIPSRVTYSDMAQPGEGYSVPIGMSLDGAVTHDFDKTPHMTVAGATRQGKTVFLKSVITYLTEQYADSARLYLIDMKGGLEFGKLSPLNNCESVASDVFEAYYLLTALQGQFEADLKQFRRLGYTNIVETAVKERKFIIVDEAAQLAPDKSDGSEIKALKQSCIDILSEVTRVAGALGYRLIYATQYPTADVLPRQIKQNSDAKISFRLPTEIASRVAIDEQGAEKLTQPGRMIYRTHERIEAQAPYISDDEMIQRLKLPKGVIEYERPVREIPQTDGADIIVFE</sequence>
<gene>
    <name evidence="5" type="ORF">CHH48_07130</name>
</gene>
<dbReference type="PROSITE" id="PS50901">
    <property type="entry name" value="FTSK"/>
    <property type="match status" value="1"/>
</dbReference>
<evidence type="ECO:0000313" key="5">
    <source>
        <dbReference type="EMBL" id="PAE00533.1"/>
    </source>
</evidence>
<feature type="binding site" evidence="3">
    <location>
        <begin position="149"/>
        <end position="156"/>
    </location>
    <ligand>
        <name>ATP</name>
        <dbReference type="ChEBI" id="CHEBI:30616"/>
    </ligand>
</feature>
<organism evidence="5 6">
    <name type="scientific">Terribacillus saccharophilus</name>
    <dbReference type="NCBI Taxonomy" id="361277"/>
    <lineage>
        <taxon>Bacteria</taxon>
        <taxon>Bacillati</taxon>
        <taxon>Bacillota</taxon>
        <taxon>Bacilli</taxon>
        <taxon>Bacillales</taxon>
        <taxon>Bacillaceae</taxon>
        <taxon>Terribacillus</taxon>
    </lineage>
</organism>
<evidence type="ECO:0000313" key="6">
    <source>
        <dbReference type="Proteomes" id="UP000216852"/>
    </source>
</evidence>
<dbReference type="PANTHER" id="PTHR22683:SF1">
    <property type="entry name" value="TYPE VII SECRETION SYSTEM PROTEIN ESSC"/>
    <property type="match status" value="1"/>
</dbReference>
<keyword evidence="2 3" id="KW-0067">ATP-binding</keyword>
<dbReference type="InterPro" id="IPR027417">
    <property type="entry name" value="P-loop_NTPase"/>
</dbReference>
<dbReference type="InterPro" id="IPR002543">
    <property type="entry name" value="FtsK_dom"/>
</dbReference>
<keyword evidence="6" id="KW-1185">Reference proteome</keyword>
<dbReference type="RefSeq" id="WP_095218446.1">
    <property type="nucleotide sequence ID" value="NZ_NPBJ01000013.1"/>
</dbReference>